<evidence type="ECO:0000256" key="1">
    <source>
        <dbReference type="ARBA" id="ARBA00023015"/>
    </source>
</evidence>
<sequence length="205" mass="23022">MAAGRPTKILSVKDQIADQLRSDIISGDLAPNTKLNEQELAARFGLSRGPIRDVILQLTKEGLLISKNNCGASVNSVLEPKLQKLMINLRRNIEVYAIETIKSNGLTEDDFIQLESILNDLQAAFDKEDFTEVTKIDISFHNYLIYKAGGEDLVNIWYPYVMRMRLNYKRITTSAECVAEHRGILQALREGDITNAVKAIKANIK</sequence>
<dbReference type="PRINTS" id="PR00035">
    <property type="entry name" value="HTHGNTR"/>
</dbReference>
<name>A0A106BZ60_SHEFR</name>
<dbReference type="PROSITE" id="PS50949">
    <property type="entry name" value="HTH_GNTR"/>
    <property type="match status" value="1"/>
</dbReference>
<comment type="caution">
    <text evidence="5">The sequence shown here is derived from an EMBL/GenBank/DDBJ whole genome shotgun (WGS) entry which is preliminary data.</text>
</comment>
<dbReference type="PANTHER" id="PTHR43537:SF24">
    <property type="entry name" value="GLUCONATE OPERON TRANSCRIPTIONAL REPRESSOR"/>
    <property type="match status" value="1"/>
</dbReference>
<dbReference type="EMBL" id="LRDC01000027">
    <property type="protein sequence ID" value="KVX01286.1"/>
    <property type="molecule type" value="Genomic_DNA"/>
</dbReference>
<dbReference type="Pfam" id="PF00392">
    <property type="entry name" value="GntR"/>
    <property type="match status" value="1"/>
</dbReference>
<accession>A0A106BZ60</accession>
<evidence type="ECO:0000313" key="6">
    <source>
        <dbReference type="Proteomes" id="UP000055702"/>
    </source>
</evidence>
<evidence type="ECO:0000259" key="4">
    <source>
        <dbReference type="PROSITE" id="PS50949"/>
    </source>
</evidence>
<dbReference type="Gene3D" id="1.10.10.10">
    <property type="entry name" value="Winged helix-like DNA-binding domain superfamily/Winged helix DNA-binding domain"/>
    <property type="match status" value="1"/>
</dbReference>
<dbReference type="SUPFAM" id="SSF48008">
    <property type="entry name" value="GntR ligand-binding domain-like"/>
    <property type="match status" value="1"/>
</dbReference>
<dbReference type="InterPro" id="IPR036390">
    <property type="entry name" value="WH_DNA-bd_sf"/>
</dbReference>
<dbReference type="RefSeq" id="WP_059746347.1">
    <property type="nucleotide sequence ID" value="NZ_LRDC01000027.1"/>
</dbReference>
<dbReference type="Pfam" id="PF07729">
    <property type="entry name" value="FCD"/>
    <property type="match status" value="1"/>
</dbReference>
<protein>
    <submittedName>
        <fullName evidence="5">GntR family transcriptional regulator</fullName>
    </submittedName>
</protein>
<organism evidence="5">
    <name type="scientific">Shewanella frigidimarina</name>
    <dbReference type="NCBI Taxonomy" id="56812"/>
    <lineage>
        <taxon>Bacteria</taxon>
        <taxon>Pseudomonadati</taxon>
        <taxon>Pseudomonadota</taxon>
        <taxon>Gammaproteobacteria</taxon>
        <taxon>Alteromonadales</taxon>
        <taxon>Shewanellaceae</taxon>
        <taxon>Shewanella</taxon>
    </lineage>
</organism>
<dbReference type="CDD" id="cd07377">
    <property type="entry name" value="WHTH_GntR"/>
    <property type="match status" value="1"/>
</dbReference>
<dbReference type="GO" id="GO:0003700">
    <property type="term" value="F:DNA-binding transcription factor activity"/>
    <property type="evidence" value="ECO:0007669"/>
    <property type="project" value="InterPro"/>
</dbReference>
<evidence type="ECO:0000313" key="5">
    <source>
        <dbReference type="EMBL" id="KVX01286.1"/>
    </source>
</evidence>
<dbReference type="SMART" id="SM00345">
    <property type="entry name" value="HTH_GNTR"/>
    <property type="match status" value="1"/>
</dbReference>
<feature type="domain" description="HTH gntR-type" evidence="4">
    <location>
        <begin position="10"/>
        <end position="77"/>
    </location>
</feature>
<gene>
    <name evidence="5" type="ORF">AWJ07_18470</name>
</gene>
<dbReference type="InterPro" id="IPR008920">
    <property type="entry name" value="TF_FadR/GntR_C"/>
</dbReference>
<dbReference type="InterPro" id="IPR000524">
    <property type="entry name" value="Tscrpt_reg_HTH_GntR"/>
</dbReference>
<keyword evidence="2" id="KW-0238">DNA-binding</keyword>
<dbReference type="Gene3D" id="1.20.120.530">
    <property type="entry name" value="GntR ligand-binding domain-like"/>
    <property type="match status" value="1"/>
</dbReference>
<proteinExistence type="predicted"/>
<dbReference type="InterPro" id="IPR036388">
    <property type="entry name" value="WH-like_DNA-bd_sf"/>
</dbReference>
<keyword evidence="1" id="KW-0805">Transcription regulation</keyword>
<keyword evidence="3" id="KW-0804">Transcription</keyword>
<dbReference type="GO" id="GO:0003677">
    <property type="term" value="F:DNA binding"/>
    <property type="evidence" value="ECO:0007669"/>
    <property type="project" value="UniProtKB-KW"/>
</dbReference>
<dbReference type="AlphaFoldDB" id="A0A106BZ60"/>
<evidence type="ECO:0000256" key="2">
    <source>
        <dbReference type="ARBA" id="ARBA00023125"/>
    </source>
</evidence>
<dbReference type="SUPFAM" id="SSF46785">
    <property type="entry name" value="Winged helix' DNA-binding domain"/>
    <property type="match status" value="1"/>
</dbReference>
<dbReference type="InterPro" id="IPR011711">
    <property type="entry name" value="GntR_C"/>
</dbReference>
<evidence type="ECO:0000256" key="3">
    <source>
        <dbReference type="ARBA" id="ARBA00023163"/>
    </source>
</evidence>
<reference evidence="5 6" key="1">
    <citation type="submission" date="2016-01" db="EMBL/GenBank/DDBJ databases">
        <title>Draft genome of the antarctic isolate Shewanella frigidimarina Ag06-30.</title>
        <authorList>
            <person name="Parmeciano Di Noto G."/>
            <person name="Vazquez S."/>
            <person name="Mac Cormack W."/>
            <person name="Iriarte A."/>
            <person name="Quiroga C."/>
        </authorList>
    </citation>
    <scope>NUCLEOTIDE SEQUENCE [LARGE SCALE GENOMIC DNA]</scope>
    <source>
        <strain evidence="5 6">Ag06-30</strain>
    </source>
</reference>
<dbReference type="PANTHER" id="PTHR43537">
    <property type="entry name" value="TRANSCRIPTIONAL REGULATOR, GNTR FAMILY"/>
    <property type="match status" value="1"/>
</dbReference>
<dbReference type="Proteomes" id="UP000055702">
    <property type="component" value="Unassembled WGS sequence"/>
</dbReference>